<keyword evidence="1" id="KW-0378">Hydrolase</keyword>
<gene>
    <name evidence="1" type="ORF">DW747_13875</name>
</gene>
<dbReference type="RefSeq" id="WP_007885380.1">
    <property type="nucleotide sequence ID" value="NZ_QVFD01000017.1"/>
</dbReference>
<keyword evidence="1" id="KW-0540">Nuclease</keyword>
<dbReference type="Proteomes" id="UP000261231">
    <property type="component" value="Unassembled WGS sequence"/>
</dbReference>
<dbReference type="OrthoDB" id="5379188at2"/>
<dbReference type="EMBL" id="QVFD01000017">
    <property type="protein sequence ID" value="RGC44058.1"/>
    <property type="molecule type" value="Genomic_DNA"/>
</dbReference>
<reference evidence="1 2" key="1">
    <citation type="submission" date="2018-08" db="EMBL/GenBank/DDBJ databases">
        <title>A genome reference for cultivated species of the human gut microbiota.</title>
        <authorList>
            <person name="Zou Y."/>
            <person name="Xue W."/>
            <person name="Luo G."/>
        </authorList>
    </citation>
    <scope>NUCLEOTIDE SEQUENCE [LARGE SCALE GENOMIC DNA]</scope>
    <source>
        <strain evidence="1 2">AM28-39</strain>
    </source>
</reference>
<keyword evidence="1" id="KW-0255">Endonuclease</keyword>
<proteinExistence type="predicted"/>
<evidence type="ECO:0000313" key="1">
    <source>
        <dbReference type="EMBL" id="RGC44058.1"/>
    </source>
</evidence>
<dbReference type="GeneID" id="75163218"/>
<organism evidence="1 2">
    <name type="scientific">Coprococcus catus</name>
    <dbReference type="NCBI Taxonomy" id="116085"/>
    <lineage>
        <taxon>Bacteria</taxon>
        <taxon>Bacillati</taxon>
        <taxon>Bacillota</taxon>
        <taxon>Clostridia</taxon>
        <taxon>Lachnospirales</taxon>
        <taxon>Lachnospiraceae</taxon>
        <taxon>Coprococcus</taxon>
    </lineage>
</organism>
<dbReference type="AlphaFoldDB" id="A0A3E2XIM1"/>
<dbReference type="GO" id="GO:0004519">
    <property type="term" value="F:endonuclease activity"/>
    <property type="evidence" value="ECO:0007669"/>
    <property type="project" value="UniProtKB-KW"/>
</dbReference>
<sequence>MNKRDDFSQKTIDRLCERVGGKCSNPNCRRETKGPHSNPQKRVSIGEAAHITAAAEGGPRYNPDLTPEERSSIENGIWLCKSCARMIDSDENQYPAELLYTWKSMAEYEQFCIINQMDNWLKSNVVFESRKNIACRKAKEALDNLHGILQYAYEYWKHNFENRHYGSFLENELMEHWVLYEDDLKRIYTFQEKRVLLNEVLLEYSLDLGPEICQEINNYCNYLNFSYQSDTCGLYDNYWRCFFEMLSTCFDILVGIKNNVDDILYRQYSV</sequence>
<evidence type="ECO:0000313" key="2">
    <source>
        <dbReference type="Proteomes" id="UP000261231"/>
    </source>
</evidence>
<protein>
    <submittedName>
        <fullName evidence="1">HNH endonuclease</fullName>
    </submittedName>
</protein>
<accession>A0A3E2XIM1</accession>
<comment type="caution">
    <text evidence="1">The sequence shown here is derived from an EMBL/GenBank/DDBJ whole genome shotgun (WGS) entry which is preliminary data.</text>
</comment>
<name>A0A3E2XIM1_9FIRM</name>
<keyword evidence="2" id="KW-1185">Reference proteome</keyword>